<gene>
    <name evidence="2" type="ORF">A7K91_11415</name>
</gene>
<organism evidence="2 3">
    <name type="scientific">Paenibacillus oryzae</name>
    <dbReference type="NCBI Taxonomy" id="1844972"/>
    <lineage>
        <taxon>Bacteria</taxon>
        <taxon>Bacillati</taxon>
        <taxon>Bacillota</taxon>
        <taxon>Bacilli</taxon>
        <taxon>Bacillales</taxon>
        <taxon>Paenibacillaceae</taxon>
        <taxon>Paenibacillus</taxon>
    </lineage>
</organism>
<evidence type="ECO:0008006" key="4">
    <source>
        <dbReference type="Google" id="ProtNLM"/>
    </source>
</evidence>
<keyword evidence="1" id="KW-1133">Transmembrane helix</keyword>
<dbReference type="Proteomes" id="UP000092024">
    <property type="component" value="Unassembled WGS sequence"/>
</dbReference>
<dbReference type="GO" id="GO:0005886">
    <property type="term" value="C:plasma membrane"/>
    <property type="evidence" value="ECO:0007669"/>
    <property type="project" value="TreeGrafter"/>
</dbReference>
<feature type="transmembrane region" description="Helical" evidence="1">
    <location>
        <begin position="12"/>
        <end position="29"/>
    </location>
</feature>
<proteinExistence type="predicted"/>
<name>A0A1A5YED0_9BACL</name>
<dbReference type="PANTHER" id="PTHR38442:SF1">
    <property type="entry name" value="INNER MEMBRANE PROTEIN"/>
    <property type="match status" value="1"/>
</dbReference>
<feature type="transmembrane region" description="Helical" evidence="1">
    <location>
        <begin position="400"/>
        <end position="420"/>
    </location>
</feature>
<comment type="caution">
    <text evidence="2">The sequence shown here is derived from an EMBL/GenBank/DDBJ whole genome shotgun (WGS) entry which is preliminary data.</text>
</comment>
<keyword evidence="3" id="KW-1185">Reference proteome</keyword>
<keyword evidence="1" id="KW-0812">Transmembrane</keyword>
<sequence length="425" mass="46514">MGKRDIRTTANGILVLSGAGILAAFPFQQHFAGGLLFAGFSAATIGGLADSFAISALFGNPLRIKWPSWMGTRIIARRREKLIGELADMVEKELLTVDHIKMTLKDYNLGDTIARYLTRHGGAEDVKAIATKLAAELLGKADPGELATGMRRFLLDHADALQASDLLADIGEWSIKNGYDEKAVSFAAAQLAGLAGSEKVRLLIQQFAEAAVKSYEGDKLRRRLVDFTAGLNAYAISVKVQNWLVAFLEGMASPDHPASLALKEQLAGFVERLRNEVELRQEVERIKSKLLQGAGDSLRLDQFIASRLEKAREKLLAANGDASQGWIAEQISRGVAKLSESAELRKTVDSEIKHVLLAWLERHHTVIGKLVREKLNAFSEEELSDFVKDKAGKDLQYIRLNGMVVGAFVGMGLYLLTFWIGGARA</sequence>
<accession>A0A1A5YED0</accession>
<keyword evidence="1" id="KW-0472">Membrane</keyword>
<evidence type="ECO:0000313" key="3">
    <source>
        <dbReference type="Proteomes" id="UP000092024"/>
    </source>
</evidence>
<dbReference type="RefSeq" id="WP_068685655.1">
    <property type="nucleotide sequence ID" value="NZ_LYPA01000068.1"/>
</dbReference>
<dbReference type="Pfam" id="PF04286">
    <property type="entry name" value="DUF445"/>
    <property type="match status" value="1"/>
</dbReference>
<evidence type="ECO:0000256" key="1">
    <source>
        <dbReference type="SAM" id="Phobius"/>
    </source>
</evidence>
<protein>
    <recommendedName>
        <fullName evidence="4">DUF445 domain-containing protein</fullName>
    </recommendedName>
</protein>
<dbReference type="PANTHER" id="PTHR38442">
    <property type="entry name" value="INNER MEMBRANE PROTEIN-RELATED"/>
    <property type="match status" value="1"/>
</dbReference>
<dbReference type="InterPro" id="IPR007383">
    <property type="entry name" value="DUF445"/>
</dbReference>
<evidence type="ECO:0000313" key="2">
    <source>
        <dbReference type="EMBL" id="OBR63996.1"/>
    </source>
</evidence>
<feature type="transmembrane region" description="Helical" evidence="1">
    <location>
        <begin position="35"/>
        <end position="58"/>
    </location>
</feature>
<dbReference type="STRING" id="1844972.A7K91_11415"/>
<reference evidence="2 3" key="1">
    <citation type="submission" date="2016-05" db="EMBL/GenBank/DDBJ databases">
        <title>Paenibacillus oryzae. sp. nov., isolated from the rice root.</title>
        <authorList>
            <person name="Zhang J."/>
            <person name="Zhang X."/>
        </authorList>
    </citation>
    <scope>NUCLEOTIDE SEQUENCE [LARGE SCALE GENOMIC DNA]</scope>
    <source>
        <strain evidence="2 3">1DrF-4</strain>
    </source>
</reference>
<dbReference type="AlphaFoldDB" id="A0A1A5YED0"/>
<dbReference type="EMBL" id="LYPA01000068">
    <property type="protein sequence ID" value="OBR63996.1"/>
    <property type="molecule type" value="Genomic_DNA"/>
</dbReference>